<dbReference type="Pfam" id="PF20150">
    <property type="entry name" value="2EXR"/>
    <property type="match status" value="1"/>
</dbReference>
<dbReference type="GeneID" id="38111223"/>
<dbReference type="InterPro" id="IPR029058">
    <property type="entry name" value="AB_hydrolase_fold"/>
</dbReference>
<feature type="domain" description="AB hydrolase-1" evidence="1">
    <location>
        <begin position="7"/>
        <end position="228"/>
    </location>
</feature>
<evidence type="ECO:0000313" key="3">
    <source>
        <dbReference type="EMBL" id="RDW93531.1"/>
    </source>
</evidence>
<evidence type="ECO:0000259" key="2">
    <source>
        <dbReference type="Pfam" id="PF20150"/>
    </source>
</evidence>
<evidence type="ECO:0000313" key="4">
    <source>
        <dbReference type="Proteomes" id="UP000256690"/>
    </source>
</evidence>
<dbReference type="OrthoDB" id="408373at2759"/>
<comment type="caution">
    <text evidence="3">The sequence shown here is derived from an EMBL/GenBank/DDBJ whole genome shotgun (WGS) entry which is preliminary data.</text>
</comment>
<dbReference type="InterPro" id="IPR045518">
    <property type="entry name" value="2EXR"/>
</dbReference>
<organism evidence="3 4">
    <name type="scientific">Aspergillus mulundensis</name>
    <dbReference type="NCBI Taxonomy" id="1810919"/>
    <lineage>
        <taxon>Eukaryota</taxon>
        <taxon>Fungi</taxon>
        <taxon>Dikarya</taxon>
        <taxon>Ascomycota</taxon>
        <taxon>Pezizomycotina</taxon>
        <taxon>Eurotiomycetes</taxon>
        <taxon>Eurotiomycetidae</taxon>
        <taxon>Eurotiales</taxon>
        <taxon>Aspergillaceae</taxon>
        <taxon>Aspergillus</taxon>
        <taxon>Aspergillus subgen. Nidulantes</taxon>
    </lineage>
</organism>
<dbReference type="Pfam" id="PF12697">
    <property type="entry name" value="Abhydrolase_6"/>
    <property type="match status" value="1"/>
</dbReference>
<feature type="domain" description="2EXR" evidence="2">
    <location>
        <begin position="263"/>
        <end position="358"/>
    </location>
</feature>
<evidence type="ECO:0000259" key="1">
    <source>
        <dbReference type="Pfam" id="PF12697"/>
    </source>
</evidence>
<dbReference type="RefSeq" id="XP_026608714.1">
    <property type="nucleotide sequence ID" value="XM_026742869.1"/>
</dbReference>
<dbReference type="SUPFAM" id="SSF53474">
    <property type="entry name" value="alpha/beta-Hydrolases"/>
    <property type="match status" value="1"/>
</dbReference>
<dbReference type="Gene3D" id="3.40.50.1820">
    <property type="entry name" value="alpha/beta hydrolase"/>
    <property type="match status" value="1"/>
</dbReference>
<accession>A0A3D8T517</accession>
<reference evidence="3 4" key="1">
    <citation type="journal article" date="2018" name="IMA Fungus">
        <title>IMA Genome-F 9: Draft genome sequence of Annulohypoxylon stygium, Aspergillus mulundensis, Berkeleyomyces basicola (syn. Thielaviopsis basicola), Ceratocystis smalleyi, two Cercospora beticola strains, Coleophoma cylindrospora, Fusarium fracticaudum, Phialophora cf. hyalina, and Morchella septimelata.</title>
        <authorList>
            <person name="Wingfield B.D."/>
            <person name="Bills G.F."/>
            <person name="Dong Y."/>
            <person name="Huang W."/>
            <person name="Nel W.J."/>
            <person name="Swalarsk-Parry B.S."/>
            <person name="Vaghefi N."/>
            <person name="Wilken P.M."/>
            <person name="An Z."/>
            <person name="de Beer Z.W."/>
            <person name="De Vos L."/>
            <person name="Chen L."/>
            <person name="Duong T.A."/>
            <person name="Gao Y."/>
            <person name="Hammerbacher A."/>
            <person name="Kikkert J.R."/>
            <person name="Li Y."/>
            <person name="Li H."/>
            <person name="Li K."/>
            <person name="Li Q."/>
            <person name="Liu X."/>
            <person name="Ma X."/>
            <person name="Naidoo K."/>
            <person name="Pethybridge S.J."/>
            <person name="Sun J."/>
            <person name="Steenkamp E.T."/>
            <person name="van der Nest M.A."/>
            <person name="van Wyk S."/>
            <person name="Wingfield M.J."/>
            <person name="Xiong C."/>
            <person name="Yue Q."/>
            <person name="Zhang X."/>
        </authorList>
    </citation>
    <scope>NUCLEOTIDE SEQUENCE [LARGE SCALE GENOMIC DNA]</scope>
    <source>
        <strain evidence="3 4">DSM 5745</strain>
    </source>
</reference>
<dbReference type="PANTHER" id="PTHR37017:SF11">
    <property type="entry name" value="ESTERASE_LIPASE_THIOESTERASE DOMAIN-CONTAINING PROTEIN"/>
    <property type="match status" value="1"/>
</dbReference>
<name>A0A3D8T517_9EURO</name>
<dbReference type="AlphaFoldDB" id="A0A3D8T517"/>
<dbReference type="PANTHER" id="PTHR37017">
    <property type="entry name" value="AB HYDROLASE-1 DOMAIN-CONTAINING PROTEIN-RELATED"/>
    <property type="match status" value="1"/>
</dbReference>
<keyword evidence="4" id="KW-1185">Reference proteome</keyword>
<protein>
    <submittedName>
        <fullName evidence="3">Uncharacterized protein</fullName>
    </submittedName>
</protein>
<sequence>MSTKPTLILAPGSWYPASTFDPLASLLNAHGFTTKTVSWPSVSERASSVTSLSEDIDALRALIKPEVEAGRDVVVIAHSWAGLPVNSGVGEFIKQQGGEKGGVVKLLFIAAFIPEIGHSLVSTFGGEAEWYVKDESNKTVFPSTPYDLFFHDVVDGASWASKLRPAAWSTTIAPATDAAYLKLPSSYLLCEEDRAIPAFVQQMMVDKARANGAVMGTEKVKTGHTPWLVEGMGEVVVNWIRKGVEEHNNLLFNVSDQPNKGTFHLFPKLPAELRLMTWRECLPRHVKELDMPQDKAMWTRASPPCAENWKITLINASPPMISRVRRESRAVAFKSVRKRQQAFGSEQYSLTSRSLWLNRPGPDSTLRMTPSISTGV</sequence>
<dbReference type="EMBL" id="PVWQ01000001">
    <property type="protein sequence ID" value="RDW93531.1"/>
    <property type="molecule type" value="Genomic_DNA"/>
</dbReference>
<gene>
    <name evidence="3" type="ORF">DSM5745_00853</name>
</gene>
<dbReference type="InterPro" id="IPR052897">
    <property type="entry name" value="Sec-Metab_Biosynth_Hydrolase"/>
</dbReference>
<dbReference type="Proteomes" id="UP000256690">
    <property type="component" value="Unassembled WGS sequence"/>
</dbReference>
<dbReference type="InterPro" id="IPR000073">
    <property type="entry name" value="AB_hydrolase_1"/>
</dbReference>
<dbReference type="STRING" id="1810919.A0A3D8T517"/>
<proteinExistence type="predicted"/>